<evidence type="ECO:0000313" key="3">
    <source>
        <dbReference type="Proteomes" id="UP000322699"/>
    </source>
</evidence>
<feature type="region of interest" description="Disordered" evidence="1">
    <location>
        <begin position="20"/>
        <end position="46"/>
    </location>
</feature>
<reference evidence="2 3" key="1">
    <citation type="submission" date="2019-08" db="EMBL/GenBank/DDBJ databases">
        <title>Deep-cultivation of Planctomycetes and their phenomic and genomic characterization uncovers novel biology.</title>
        <authorList>
            <person name="Wiegand S."/>
            <person name="Jogler M."/>
            <person name="Boedeker C."/>
            <person name="Pinto D."/>
            <person name="Vollmers J."/>
            <person name="Rivas-Marin E."/>
            <person name="Kohn T."/>
            <person name="Peeters S.H."/>
            <person name="Heuer A."/>
            <person name="Rast P."/>
            <person name="Oberbeckmann S."/>
            <person name="Bunk B."/>
            <person name="Jeske O."/>
            <person name="Meyerdierks A."/>
            <person name="Storesund J.E."/>
            <person name="Kallscheuer N."/>
            <person name="Luecker S."/>
            <person name="Lage O.M."/>
            <person name="Pohl T."/>
            <person name="Merkel B.J."/>
            <person name="Hornburger P."/>
            <person name="Mueller R.-W."/>
            <person name="Bruemmer F."/>
            <person name="Labrenz M."/>
            <person name="Spormann A.M."/>
            <person name="Op Den Camp H."/>
            <person name="Overmann J."/>
            <person name="Amann R."/>
            <person name="Jetten M.S.M."/>
            <person name="Mascher T."/>
            <person name="Medema M.H."/>
            <person name="Devos D.P."/>
            <person name="Kaster A.-K."/>
            <person name="Ovreas L."/>
            <person name="Rohde M."/>
            <person name="Galperin M.Y."/>
            <person name="Jogler C."/>
        </authorList>
    </citation>
    <scope>NUCLEOTIDE SEQUENCE [LARGE SCALE GENOMIC DNA]</scope>
    <source>
        <strain evidence="2 3">LF1</strain>
    </source>
</reference>
<sequence length="92" mass="10184">MLLEGDGGYKQTFPLQSLLIPPSTRDLNSKDLNAKSPRREGAKKFHSPNLCDLAPLRPCVENLPINPFSDFFGHRSRTGRGPMLLEGDGGYK</sequence>
<proteinExistence type="predicted"/>
<feature type="compositionally biased region" description="Basic and acidic residues" evidence="1">
    <location>
        <begin position="27"/>
        <end position="43"/>
    </location>
</feature>
<dbReference type="EMBL" id="VRLW01000001">
    <property type="protein sequence ID" value="KAA1262456.1"/>
    <property type="molecule type" value="Genomic_DNA"/>
</dbReference>
<protein>
    <submittedName>
        <fullName evidence="2">Uncharacterized protein</fullName>
    </submittedName>
</protein>
<comment type="caution">
    <text evidence="2">The sequence shown here is derived from an EMBL/GenBank/DDBJ whole genome shotgun (WGS) entry which is preliminary data.</text>
</comment>
<dbReference type="Proteomes" id="UP000322699">
    <property type="component" value="Unassembled WGS sequence"/>
</dbReference>
<gene>
    <name evidence="2" type="ORF">LF1_50200</name>
</gene>
<evidence type="ECO:0000313" key="2">
    <source>
        <dbReference type="EMBL" id="KAA1262456.1"/>
    </source>
</evidence>
<evidence type="ECO:0000256" key="1">
    <source>
        <dbReference type="SAM" id="MobiDB-lite"/>
    </source>
</evidence>
<keyword evidence="3" id="KW-1185">Reference proteome</keyword>
<accession>A0A5B1CPG9</accession>
<dbReference type="AlphaFoldDB" id="A0A5B1CPG9"/>
<organism evidence="2 3">
    <name type="scientific">Rubripirellula obstinata</name>
    <dbReference type="NCBI Taxonomy" id="406547"/>
    <lineage>
        <taxon>Bacteria</taxon>
        <taxon>Pseudomonadati</taxon>
        <taxon>Planctomycetota</taxon>
        <taxon>Planctomycetia</taxon>
        <taxon>Pirellulales</taxon>
        <taxon>Pirellulaceae</taxon>
        <taxon>Rubripirellula</taxon>
    </lineage>
</organism>
<name>A0A5B1CPG9_9BACT</name>